<reference evidence="2 3" key="1">
    <citation type="submission" date="2024-06" db="EMBL/GenBank/DDBJ databases">
        <authorList>
            <person name="Pan Q."/>
            <person name="Wen M."/>
            <person name="Jouanno E."/>
            <person name="Zahm M."/>
            <person name="Klopp C."/>
            <person name="Cabau C."/>
            <person name="Louis A."/>
            <person name="Berthelot C."/>
            <person name="Parey E."/>
            <person name="Roest Crollius H."/>
            <person name="Montfort J."/>
            <person name="Robinson-Rechavi M."/>
            <person name="Bouchez O."/>
            <person name="Lampietro C."/>
            <person name="Lopez Roques C."/>
            <person name="Donnadieu C."/>
            <person name="Postlethwait J."/>
            <person name="Bobe J."/>
            <person name="Verreycken H."/>
            <person name="Guiguen Y."/>
        </authorList>
    </citation>
    <scope>NUCLEOTIDE SEQUENCE [LARGE SCALE GENOMIC DNA]</scope>
    <source>
        <strain evidence="2">Up_M1</strain>
        <tissue evidence="2">Testis</tissue>
    </source>
</reference>
<gene>
    <name evidence="2" type="ORF">UPYG_G00010390</name>
</gene>
<organism evidence="2 3">
    <name type="scientific">Umbra pygmaea</name>
    <name type="common">Eastern mudminnow</name>
    <dbReference type="NCBI Taxonomy" id="75934"/>
    <lineage>
        <taxon>Eukaryota</taxon>
        <taxon>Metazoa</taxon>
        <taxon>Chordata</taxon>
        <taxon>Craniata</taxon>
        <taxon>Vertebrata</taxon>
        <taxon>Euteleostomi</taxon>
        <taxon>Actinopterygii</taxon>
        <taxon>Neopterygii</taxon>
        <taxon>Teleostei</taxon>
        <taxon>Protacanthopterygii</taxon>
        <taxon>Esociformes</taxon>
        <taxon>Umbridae</taxon>
        <taxon>Umbra</taxon>
    </lineage>
</organism>
<keyword evidence="3" id="KW-1185">Reference proteome</keyword>
<evidence type="ECO:0000313" key="2">
    <source>
        <dbReference type="EMBL" id="KAL1021226.1"/>
    </source>
</evidence>
<dbReference type="EMBL" id="JAGEUA010000001">
    <property type="protein sequence ID" value="KAL1021226.1"/>
    <property type="molecule type" value="Genomic_DNA"/>
</dbReference>
<dbReference type="AlphaFoldDB" id="A0ABD0Y5S7"/>
<evidence type="ECO:0000313" key="3">
    <source>
        <dbReference type="Proteomes" id="UP001557470"/>
    </source>
</evidence>
<dbReference type="Proteomes" id="UP001557470">
    <property type="component" value="Unassembled WGS sequence"/>
</dbReference>
<name>A0ABD0Y5S7_UMBPY</name>
<protein>
    <submittedName>
        <fullName evidence="2">Uncharacterized protein</fullName>
    </submittedName>
</protein>
<sequence>MRLCQSNFARPVSIADSAPRERTDTLPAAAVPHGPPPQPITAPQRIIIPPTGRLPDSHPLDQPIRGGNGAESGVGPVLLYSRSNAGESSRHTTPPHCRSTPHPPALSRCPDTRGYWMGRLPNYQHHASLARTGCCLTCKGRL</sequence>
<evidence type="ECO:0000256" key="1">
    <source>
        <dbReference type="SAM" id="MobiDB-lite"/>
    </source>
</evidence>
<comment type="caution">
    <text evidence="2">The sequence shown here is derived from an EMBL/GenBank/DDBJ whole genome shotgun (WGS) entry which is preliminary data.</text>
</comment>
<proteinExistence type="predicted"/>
<feature type="region of interest" description="Disordered" evidence="1">
    <location>
        <begin position="1"/>
        <end position="105"/>
    </location>
</feature>
<accession>A0ABD0Y5S7</accession>